<sequence>MELIWLEGNLAMSTIDWNGGQSISLSGGDTAVCETLKQGQLYAVFLYNGAGEDADIIVNVNIGNNYAPKKVTVPGTTGNKGLAALALISGSNSQTVSISITSQQSGSKVDAWLGSVGMPTNTSGIENMELPIDGQTQAYGTRDRYYAVPESRWYQLTLNSPQNQFISVQFTESFATVFINNPVADPGNTIVPVGTVKIDTDYKIVKADSGQPQTIMYEDQGNGRQKVWMNADSQQNSSSSTIVAQYL</sequence>
<name>A0ABP9F3X2_9GAMM</name>
<organism evidence="1 2">
    <name type="scientific">Ferrimonas pelagia</name>
    <dbReference type="NCBI Taxonomy" id="1177826"/>
    <lineage>
        <taxon>Bacteria</taxon>
        <taxon>Pseudomonadati</taxon>
        <taxon>Pseudomonadota</taxon>
        <taxon>Gammaproteobacteria</taxon>
        <taxon>Alteromonadales</taxon>
        <taxon>Ferrimonadaceae</taxon>
        <taxon>Ferrimonas</taxon>
    </lineage>
</organism>
<reference evidence="2" key="1">
    <citation type="journal article" date="2019" name="Int. J. Syst. Evol. Microbiol.">
        <title>The Global Catalogue of Microorganisms (GCM) 10K type strain sequencing project: providing services to taxonomists for standard genome sequencing and annotation.</title>
        <authorList>
            <consortium name="The Broad Institute Genomics Platform"/>
            <consortium name="The Broad Institute Genome Sequencing Center for Infectious Disease"/>
            <person name="Wu L."/>
            <person name="Ma J."/>
        </authorList>
    </citation>
    <scope>NUCLEOTIDE SEQUENCE [LARGE SCALE GENOMIC DNA]</scope>
    <source>
        <strain evidence="2">JCM 18401</strain>
    </source>
</reference>
<dbReference type="Proteomes" id="UP001499988">
    <property type="component" value="Unassembled WGS sequence"/>
</dbReference>
<gene>
    <name evidence="1" type="ORF">GCM10023333_27730</name>
</gene>
<evidence type="ECO:0000313" key="1">
    <source>
        <dbReference type="EMBL" id="GAA4892928.1"/>
    </source>
</evidence>
<keyword evidence="2" id="KW-1185">Reference proteome</keyword>
<comment type="caution">
    <text evidence="1">The sequence shown here is derived from an EMBL/GenBank/DDBJ whole genome shotgun (WGS) entry which is preliminary data.</text>
</comment>
<dbReference type="EMBL" id="BAABJZ010000089">
    <property type="protein sequence ID" value="GAA4892928.1"/>
    <property type="molecule type" value="Genomic_DNA"/>
</dbReference>
<evidence type="ECO:0000313" key="2">
    <source>
        <dbReference type="Proteomes" id="UP001499988"/>
    </source>
</evidence>
<protein>
    <submittedName>
        <fullName evidence="1">Uncharacterized protein</fullName>
    </submittedName>
</protein>
<accession>A0ABP9F3X2</accession>
<proteinExistence type="predicted"/>